<keyword evidence="4" id="KW-0812">Transmembrane</keyword>
<dbReference type="InterPro" id="IPR011016">
    <property type="entry name" value="Znf_RING-CH"/>
</dbReference>
<dbReference type="EMBL" id="CP126661">
    <property type="protein sequence ID" value="WKA04541.1"/>
    <property type="molecule type" value="Genomic_DNA"/>
</dbReference>
<evidence type="ECO:0000256" key="1">
    <source>
        <dbReference type="ARBA" id="ARBA00022723"/>
    </source>
</evidence>
<evidence type="ECO:0000313" key="6">
    <source>
        <dbReference type="EMBL" id="WKA04541.1"/>
    </source>
</evidence>
<keyword evidence="2" id="KW-0863">Zinc-finger</keyword>
<dbReference type="CDD" id="cd16495">
    <property type="entry name" value="RING_CH-C4HC3_MARCH"/>
    <property type="match status" value="1"/>
</dbReference>
<evidence type="ECO:0000256" key="2">
    <source>
        <dbReference type="ARBA" id="ARBA00022771"/>
    </source>
</evidence>
<feature type="transmembrane region" description="Helical" evidence="4">
    <location>
        <begin position="213"/>
        <end position="233"/>
    </location>
</feature>
<evidence type="ECO:0000259" key="5">
    <source>
        <dbReference type="PROSITE" id="PS51292"/>
    </source>
</evidence>
<dbReference type="PANTHER" id="PTHR23012:SF215">
    <property type="entry name" value="RING_FYVE_PHD ZINC FINGER SUPERFAMILY PROTEIN"/>
    <property type="match status" value="1"/>
</dbReference>
<feature type="transmembrane region" description="Helical" evidence="4">
    <location>
        <begin position="176"/>
        <end position="193"/>
    </location>
</feature>
<organism evidence="6 7">
    <name type="scientific">Vitis vinifera</name>
    <name type="common">Grape</name>
    <dbReference type="NCBI Taxonomy" id="29760"/>
    <lineage>
        <taxon>Eukaryota</taxon>
        <taxon>Viridiplantae</taxon>
        <taxon>Streptophyta</taxon>
        <taxon>Embryophyta</taxon>
        <taxon>Tracheophyta</taxon>
        <taxon>Spermatophyta</taxon>
        <taxon>Magnoliopsida</taxon>
        <taxon>eudicotyledons</taxon>
        <taxon>Gunneridae</taxon>
        <taxon>Pentapetalae</taxon>
        <taxon>rosids</taxon>
        <taxon>Vitales</taxon>
        <taxon>Vitaceae</taxon>
        <taxon>Viteae</taxon>
        <taxon>Vitis</taxon>
    </lineage>
</organism>
<keyword evidence="4" id="KW-1133">Transmembrane helix</keyword>
<evidence type="ECO:0000313" key="7">
    <source>
        <dbReference type="Proteomes" id="UP001227230"/>
    </source>
</evidence>
<evidence type="ECO:0000256" key="4">
    <source>
        <dbReference type="SAM" id="Phobius"/>
    </source>
</evidence>
<proteinExistence type="predicted"/>
<dbReference type="Pfam" id="PF12906">
    <property type="entry name" value="RINGv"/>
    <property type="match status" value="1"/>
</dbReference>
<accession>A0ABY9DCP8</accession>
<dbReference type="SUPFAM" id="SSF57850">
    <property type="entry name" value="RING/U-box"/>
    <property type="match status" value="1"/>
</dbReference>
<keyword evidence="7" id="KW-1185">Reference proteome</keyword>
<dbReference type="Proteomes" id="UP001227230">
    <property type="component" value="Chromosome 14"/>
</dbReference>
<gene>
    <name evidence="6" type="ORF">VitviT2T_022571</name>
</gene>
<keyword evidence="4" id="KW-0472">Membrane</keyword>
<dbReference type="PANTHER" id="PTHR23012">
    <property type="entry name" value="RING/FYVE/PHD ZINC FINGER DOMAIN-CONTAINING"/>
    <property type="match status" value="1"/>
</dbReference>
<keyword evidence="1" id="KW-0479">Metal-binding</keyword>
<reference evidence="6 7" key="1">
    <citation type="journal article" date="2023" name="Hortic Res">
        <title>The complete reference genome for grapevine (Vitis vinifera L.) genetics and breeding.</title>
        <authorList>
            <person name="Shi X."/>
            <person name="Cao S."/>
            <person name="Wang X."/>
            <person name="Huang S."/>
            <person name="Wang Y."/>
            <person name="Liu Z."/>
            <person name="Liu W."/>
            <person name="Leng X."/>
            <person name="Peng Y."/>
            <person name="Wang N."/>
            <person name="Wang Y."/>
            <person name="Ma Z."/>
            <person name="Xu X."/>
            <person name="Zhang F."/>
            <person name="Xue H."/>
            <person name="Zhong H."/>
            <person name="Wang Y."/>
            <person name="Zhang K."/>
            <person name="Velt A."/>
            <person name="Avia K."/>
            <person name="Holtgrawe D."/>
            <person name="Grimplet J."/>
            <person name="Matus J.T."/>
            <person name="Ware D."/>
            <person name="Wu X."/>
            <person name="Wang H."/>
            <person name="Liu C."/>
            <person name="Fang Y."/>
            <person name="Rustenholz C."/>
            <person name="Cheng Z."/>
            <person name="Xiao H."/>
            <person name="Zhou Y."/>
        </authorList>
    </citation>
    <scope>NUCLEOTIDE SEQUENCE [LARGE SCALE GENOMIC DNA]</scope>
    <source>
        <strain evidence="7">cv. Pinot noir / PN40024</strain>
        <tissue evidence="6">Leaf</tissue>
    </source>
</reference>
<dbReference type="PROSITE" id="PS51292">
    <property type="entry name" value="ZF_RING_CH"/>
    <property type="match status" value="1"/>
</dbReference>
<protein>
    <recommendedName>
        <fullName evidence="5">RING-CH-type domain-containing protein</fullName>
    </recommendedName>
</protein>
<name>A0ABY9DCP8_VITVI</name>
<sequence>MADHLALYSNRLITPPTLDLMHKEEEKRLDGEGSSQQTAELNSNWAMDGYSFSDEEDGFSIKTECRICQEDDHVQNMEAPCACNGSLKYAHRKCIQRWCNEKKSIVCEICQQMYQPSYTCPPLPNPPTRLRNHAAINVSDEESDDHLNDQGGDTGINVLEPDCADTTARMTSLCQTLLLIVTASILLGNAAPIPGRIHDGYVSFSTNGFLGRLMEFLLPSYALIWAISLLVKLKRRFEGRRRLPLEAMRLQSGRREVELREDDLDIENGTLHHF</sequence>
<evidence type="ECO:0000256" key="3">
    <source>
        <dbReference type="ARBA" id="ARBA00022833"/>
    </source>
</evidence>
<dbReference type="InterPro" id="IPR013083">
    <property type="entry name" value="Znf_RING/FYVE/PHD"/>
</dbReference>
<dbReference type="SMART" id="SM00744">
    <property type="entry name" value="RINGv"/>
    <property type="match status" value="1"/>
</dbReference>
<keyword evidence="3" id="KW-0862">Zinc</keyword>
<dbReference type="InterPro" id="IPR033275">
    <property type="entry name" value="MARCH-like"/>
</dbReference>
<dbReference type="Gene3D" id="3.30.40.10">
    <property type="entry name" value="Zinc/RING finger domain, C3HC4 (zinc finger)"/>
    <property type="match status" value="1"/>
</dbReference>
<feature type="domain" description="RING-CH-type" evidence="5">
    <location>
        <begin position="57"/>
        <end position="117"/>
    </location>
</feature>